<keyword evidence="3" id="KW-1185">Reference proteome</keyword>
<evidence type="ECO:0000313" key="2">
    <source>
        <dbReference type="EMBL" id="KYH25086.1"/>
    </source>
</evidence>
<protein>
    <recommendedName>
        <fullName evidence="1">Halobacterial output domain-containing protein</fullName>
    </recommendedName>
</protein>
<proteinExistence type="predicted"/>
<gene>
    <name evidence="2" type="ORF">HAPAU_29070</name>
</gene>
<reference evidence="2 3" key="1">
    <citation type="submission" date="2016-02" db="EMBL/GenBank/DDBJ databases">
        <title>Genome sequence of Halalkalicoccus paucihalophilus DSM 24557.</title>
        <authorList>
            <person name="Poehlein A."/>
            <person name="Daniel R."/>
        </authorList>
    </citation>
    <scope>NUCLEOTIDE SEQUENCE [LARGE SCALE GENOMIC DNA]</scope>
    <source>
        <strain evidence="2 3">DSM 24557</strain>
    </source>
</reference>
<dbReference type="OrthoDB" id="218532at2157"/>
<comment type="caution">
    <text evidence="2">The sequence shown here is derived from an EMBL/GenBank/DDBJ whole genome shotgun (WGS) entry which is preliminary data.</text>
</comment>
<dbReference type="RefSeq" id="WP_084383736.1">
    <property type="nucleotide sequence ID" value="NZ_LTAZ01000008.1"/>
</dbReference>
<dbReference type="Proteomes" id="UP000075321">
    <property type="component" value="Unassembled WGS sequence"/>
</dbReference>
<dbReference type="InterPro" id="IPR040624">
    <property type="entry name" value="HalOD1"/>
</dbReference>
<name>A0A151ABL7_9EURY</name>
<evidence type="ECO:0000313" key="3">
    <source>
        <dbReference type="Proteomes" id="UP000075321"/>
    </source>
</evidence>
<organism evidence="2 3">
    <name type="scientific">Halalkalicoccus paucihalophilus</name>
    <dbReference type="NCBI Taxonomy" id="1008153"/>
    <lineage>
        <taxon>Archaea</taxon>
        <taxon>Methanobacteriati</taxon>
        <taxon>Methanobacteriota</taxon>
        <taxon>Stenosarchaea group</taxon>
        <taxon>Halobacteria</taxon>
        <taxon>Halobacteriales</taxon>
        <taxon>Halococcaceae</taxon>
        <taxon>Halalkalicoccus</taxon>
    </lineage>
</organism>
<feature type="domain" description="Halobacterial output" evidence="1">
    <location>
        <begin position="28"/>
        <end position="95"/>
    </location>
</feature>
<dbReference type="Pfam" id="PF18545">
    <property type="entry name" value="HalOD1"/>
    <property type="match status" value="1"/>
</dbReference>
<accession>A0A151ABL7</accession>
<sequence length="99" mass="10799">MATDSHSNPIHAPLSEEPVALRYSMDADETACEAVCRAVATVEDCSVLELAPIGEVIDTDSLDALFSPSHRDERYHLTLRYAGYEVVLHGDEITVLPVS</sequence>
<dbReference type="AlphaFoldDB" id="A0A151ABL7"/>
<evidence type="ECO:0000259" key="1">
    <source>
        <dbReference type="Pfam" id="PF18545"/>
    </source>
</evidence>
<dbReference type="PATRIC" id="fig|1008153.3.peg.2985"/>
<dbReference type="EMBL" id="LTAZ01000008">
    <property type="protein sequence ID" value="KYH25086.1"/>
    <property type="molecule type" value="Genomic_DNA"/>
</dbReference>